<feature type="region of interest" description="Disordered" evidence="1">
    <location>
        <begin position="1"/>
        <end position="25"/>
    </location>
</feature>
<protein>
    <submittedName>
        <fullName evidence="3">Uncharacterized protein</fullName>
    </submittedName>
</protein>
<evidence type="ECO:0000313" key="3">
    <source>
        <dbReference type="EMBL" id="RQP02409.1"/>
    </source>
</evidence>
<sequence length="269" mass="29722">MADLVAGSASSSSPPLQVAGGEEERPRRGRRCWTCSAAAGGCGGDMNERSVLMARRGTMWLRGEGRIFCREGEDPQGLAGAGARTGVVALVRSRGKMTGRWGKWLETSCFGQGRGHALEFWFCFYGYGEGNQMRPGACVVSWGRNGCGSKNPEALVRVREFWFSLLPGGGGCSLEREGLWSAEFFFRQENGGGGLSFLAEMALWFSLAKFQGGSSDGHRGAAACALCQKERFFLLFFFFFLRQNEVYCRIVYIVSNYSLNLFFLYFCKF</sequence>
<evidence type="ECO:0000313" key="4">
    <source>
        <dbReference type="Proteomes" id="UP000006729"/>
    </source>
</evidence>
<dbReference type="Proteomes" id="UP000006729">
    <property type="component" value="Chromosome 17"/>
</dbReference>
<dbReference type="EMBL" id="CM009306">
    <property type="protein sequence ID" value="RQP02409.1"/>
    <property type="molecule type" value="Genomic_DNA"/>
</dbReference>
<organism evidence="3 4">
    <name type="scientific">Populus trichocarpa</name>
    <name type="common">Western balsam poplar</name>
    <name type="synonym">Populus balsamifera subsp. trichocarpa</name>
    <dbReference type="NCBI Taxonomy" id="3694"/>
    <lineage>
        <taxon>Eukaryota</taxon>
        <taxon>Viridiplantae</taxon>
        <taxon>Streptophyta</taxon>
        <taxon>Embryophyta</taxon>
        <taxon>Tracheophyta</taxon>
        <taxon>Spermatophyta</taxon>
        <taxon>Magnoliopsida</taxon>
        <taxon>eudicotyledons</taxon>
        <taxon>Gunneridae</taxon>
        <taxon>Pentapetalae</taxon>
        <taxon>rosids</taxon>
        <taxon>fabids</taxon>
        <taxon>Malpighiales</taxon>
        <taxon>Salicaceae</taxon>
        <taxon>Saliceae</taxon>
        <taxon>Populus</taxon>
    </lineage>
</organism>
<keyword evidence="2" id="KW-1133">Transmembrane helix</keyword>
<keyword evidence="2" id="KW-0812">Transmembrane</keyword>
<evidence type="ECO:0000256" key="1">
    <source>
        <dbReference type="SAM" id="MobiDB-lite"/>
    </source>
</evidence>
<dbReference type="InParanoid" id="A0A3N7HV72"/>
<dbReference type="AlphaFoldDB" id="A0A3N7HV72"/>
<reference evidence="3 4" key="1">
    <citation type="journal article" date="2006" name="Science">
        <title>The genome of black cottonwood, Populus trichocarpa (Torr. &amp; Gray).</title>
        <authorList>
            <person name="Tuskan G.A."/>
            <person name="Difazio S."/>
            <person name="Jansson S."/>
            <person name="Bohlmann J."/>
            <person name="Grigoriev I."/>
            <person name="Hellsten U."/>
            <person name="Putnam N."/>
            <person name="Ralph S."/>
            <person name="Rombauts S."/>
            <person name="Salamov A."/>
            <person name="Schein J."/>
            <person name="Sterck L."/>
            <person name="Aerts A."/>
            <person name="Bhalerao R.R."/>
            <person name="Bhalerao R.P."/>
            <person name="Blaudez D."/>
            <person name="Boerjan W."/>
            <person name="Brun A."/>
            <person name="Brunner A."/>
            <person name="Busov V."/>
            <person name="Campbell M."/>
            <person name="Carlson J."/>
            <person name="Chalot M."/>
            <person name="Chapman J."/>
            <person name="Chen G.L."/>
            <person name="Cooper D."/>
            <person name="Coutinho P.M."/>
            <person name="Couturier J."/>
            <person name="Covert S."/>
            <person name="Cronk Q."/>
            <person name="Cunningham R."/>
            <person name="Davis J."/>
            <person name="Degroeve S."/>
            <person name="Dejardin A."/>
            <person name="Depamphilis C."/>
            <person name="Detter J."/>
            <person name="Dirks B."/>
            <person name="Dubchak I."/>
            <person name="Duplessis S."/>
            <person name="Ehlting J."/>
            <person name="Ellis B."/>
            <person name="Gendler K."/>
            <person name="Goodstein D."/>
            <person name="Gribskov M."/>
            <person name="Grimwood J."/>
            <person name="Groover A."/>
            <person name="Gunter L."/>
            <person name="Hamberger B."/>
            <person name="Heinze B."/>
            <person name="Helariutta Y."/>
            <person name="Henrissat B."/>
            <person name="Holligan D."/>
            <person name="Holt R."/>
            <person name="Huang W."/>
            <person name="Islam-Faridi N."/>
            <person name="Jones S."/>
            <person name="Jones-Rhoades M."/>
            <person name="Jorgensen R."/>
            <person name="Joshi C."/>
            <person name="Kangasjarvi J."/>
            <person name="Karlsson J."/>
            <person name="Kelleher C."/>
            <person name="Kirkpatrick R."/>
            <person name="Kirst M."/>
            <person name="Kohler A."/>
            <person name="Kalluri U."/>
            <person name="Larimer F."/>
            <person name="Leebens-Mack J."/>
            <person name="Leple J.C."/>
            <person name="Locascio P."/>
            <person name="Lou Y."/>
            <person name="Lucas S."/>
            <person name="Martin F."/>
            <person name="Montanini B."/>
            <person name="Napoli C."/>
            <person name="Nelson D.R."/>
            <person name="Nelson C."/>
            <person name="Nieminen K."/>
            <person name="Nilsson O."/>
            <person name="Pereda V."/>
            <person name="Peter G."/>
            <person name="Philippe R."/>
            <person name="Pilate G."/>
            <person name="Poliakov A."/>
            <person name="Razumovskaya J."/>
            <person name="Richardson P."/>
            <person name="Rinaldi C."/>
            <person name="Ritland K."/>
            <person name="Rouze P."/>
            <person name="Ryaboy D."/>
            <person name="Schmutz J."/>
            <person name="Schrader J."/>
            <person name="Segerman B."/>
            <person name="Shin H."/>
            <person name="Siddiqui A."/>
            <person name="Sterky F."/>
            <person name="Terry A."/>
            <person name="Tsai C.J."/>
            <person name="Uberbacher E."/>
            <person name="Unneberg P."/>
            <person name="Vahala J."/>
            <person name="Wall K."/>
            <person name="Wessler S."/>
            <person name="Yang G."/>
            <person name="Yin T."/>
            <person name="Douglas C."/>
            <person name="Marra M."/>
            <person name="Sandberg G."/>
            <person name="Van de Peer Y."/>
            <person name="Rokhsar D."/>
        </authorList>
    </citation>
    <scope>NUCLEOTIDE SEQUENCE [LARGE SCALE GENOMIC DNA]</scope>
    <source>
        <strain evidence="4">cv. Nisqually</strain>
    </source>
</reference>
<keyword evidence="4" id="KW-1185">Reference proteome</keyword>
<accession>A0A3N7HV72</accession>
<feature type="transmembrane region" description="Helical" evidence="2">
    <location>
        <begin position="250"/>
        <end position="267"/>
    </location>
</feature>
<keyword evidence="2" id="KW-0472">Membrane</keyword>
<gene>
    <name evidence="3" type="ORF">POPTR_017G150900</name>
</gene>
<evidence type="ECO:0000256" key="2">
    <source>
        <dbReference type="SAM" id="Phobius"/>
    </source>
</evidence>
<name>A0A3N7HV72_POPTR</name>
<proteinExistence type="predicted"/>